<dbReference type="EMBL" id="BMCP01000008">
    <property type="protein sequence ID" value="GGE54593.1"/>
    <property type="molecule type" value="Genomic_DNA"/>
</dbReference>
<dbReference type="AlphaFoldDB" id="A0A8J2YNF8"/>
<protein>
    <submittedName>
        <fullName evidence="2">Uncharacterized protein</fullName>
    </submittedName>
</protein>
<keyword evidence="3" id="KW-1185">Reference proteome</keyword>
<dbReference type="Proteomes" id="UP000602745">
    <property type="component" value="Unassembled WGS sequence"/>
</dbReference>
<accession>A0A8J2YNF8</accession>
<organism evidence="2 3">
    <name type="scientific">Agaricicola taiwanensis</name>
    <dbReference type="NCBI Taxonomy" id="591372"/>
    <lineage>
        <taxon>Bacteria</taxon>
        <taxon>Pseudomonadati</taxon>
        <taxon>Pseudomonadota</taxon>
        <taxon>Alphaproteobacteria</taxon>
        <taxon>Rhodobacterales</taxon>
        <taxon>Paracoccaceae</taxon>
        <taxon>Agaricicola</taxon>
    </lineage>
</organism>
<sequence length="205" mass="22544">MMRTRKTRTVIFQRREDDMAGRKRKAGPREANGRPKRASVREKTEDVMGVALAQRLRLVGVDGARSQLAEHPLGRLRLWNHINSEQYDAGMEFGKRLRLYGLVLGVDVTGPRTPWSAVPGAGTGEGPDMDEARANAVKRAYADVLRAVQELRFAGHNTGPVLTVMRKVCAREEGGGLMSNTELGDLRLGLNAVARALRLTSRMAG</sequence>
<dbReference type="RefSeq" id="WP_188411084.1">
    <property type="nucleotide sequence ID" value="NZ_BMCP01000008.1"/>
</dbReference>
<reference evidence="2" key="2">
    <citation type="submission" date="2020-09" db="EMBL/GenBank/DDBJ databases">
        <authorList>
            <person name="Sun Q."/>
            <person name="Sedlacek I."/>
        </authorList>
    </citation>
    <scope>NUCLEOTIDE SEQUENCE</scope>
    <source>
        <strain evidence="2">CCM 7684</strain>
    </source>
</reference>
<name>A0A8J2YNF8_9RHOB</name>
<feature type="region of interest" description="Disordered" evidence="1">
    <location>
        <begin position="1"/>
        <end position="43"/>
    </location>
</feature>
<comment type="caution">
    <text evidence="2">The sequence shown here is derived from an EMBL/GenBank/DDBJ whole genome shotgun (WGS) entry which is preliminary data.</text>
</comment>
<evidence type="ECO:0000313" key="2">
    <source>
        <dbReference type="EMBL" id="GGE54593.1"/>
    </source>
</evidence>
<evidence type="ECO:0000256" key="1">
    <source>
        <dbReference type="SAM" id="MobiDB-lite"/>
    </source>
</evidence>
<gene>
    <name evidence="2" type="ORF">GCM10007276_34550</name>
</gene>
<evidence type="ECO:0000313" key="3">
    <source>
        <dbReference type="Proteomes" id="UP000602745"/>
    </source>
</evidence>
<proteinExistence type="predicted"/>
<feature type="compositionally biased region" description="Basic and acidic residues" evidence="1">
    <location>
        <begin position="13"/>
        <end position="43"/>
    </location>
</feature>
<reference evidence="2" key="1">
    <citation type="journal article" date="2014" name="Int. J. Syst. Evol. Microbiol.">
        <title>Complete genome sequence of Corynebacterium casei LMG S-19264T (=DSM 44701T), isolated from a smear-ripened cheese.</title>
        <authorList>
            <consortium name="US DOE Joint Genome Institute (JGI-PGF)"/>
            <person name="Walter F."/>
            <person name="Albersmeier A."/>
            <person name="Kalinowski J."/>
            <person name="Ruckert C."/>
        </authorList>
    </citation>
    <scope>NUCLEOTIDE SEQUENCE</scope>
    <source>
        <strain evidence="2">CCM 7684</strain>
    </source>
</reference>